<feature type="region of interest" description="Disordered" evidence="1">
    <location>
        <begin position="509"/>
        <end position="552"/>
    </location>
</feature>
<dbReference type="EnsemblMetazoa" id="XM_020005510.1">
    <property type="protein sequence ID" value="XP_019861069.1"/>
    <property type="gene ID" value="LOC109589414"/>
</dbReference>
<sequence length="908" mass="100905">MSDACSFPQEKYPTAESDATIESGLYVSVELKDTKTDLFLSKQRLMNEAELSVVKESAVVTKTLHHSHVWAPLAAAVCNKASLLTNNKKLVYVGWDGLGHMQKESDRGKLGRIHVQQREELNELKDMHVVQKTLKEDQQELVHHAKQLFSLRDPAPPPLSPASSTAASSSNVLITSSASSCYQSQKSVKTKLFVSTVFKVAARRRKNVLDRLTTEQIKNISASSKTRRFSHDSSNDRDTPEKSSSWEAGHLGNSEETEHDMTLSLPSELLGIATTSSKPEVETITEEACGSSFKTSFISVHNDSTVSATSEAITSDAVADALEPAPLLFASPPPPITDSYRLKSHSSPPLLLSTTTSRSSRVMAKRIVQADGVQRERMTETKEESGERTSKRRPLRETEGNDEKEQEKEEEEEEEVKSKETTNVHDNNKREELDLSQSQSSLIHSMMAIEDDLSPSSSEPDLHTKKFVRVSSETTAFHSNTNFFRQSIASPDFSDSPIHTYFSHPLSASDHSMGHTHSHTQIHDPNLESVPETSENDEKPSGATAKTSPSLPLDDPQFYEYCQQLDHAPTPEDYAAYKILMVGRLIDEKYHDKLNEAISLIMVQAMKNKLMYSEFKRVSRWLSLQAKYVQDQSLLVTWLGYRLYEKLPNLEKVINEYTTQAIEDVTQFGIDWIGDTPFDNPEIRMDYDYDGDIEAEQFKIHDRKNDFPLRRAVSAEVLIDEEQPGEEGQESKRWELWFPGQRSETPPISRREHMSPNVVEVASPNEAKKMLQDNRNNPSLSRPMVLSISSQSSVSDSVSSSVRTIGSATGNGRRNSLLANIRESDCEERGEGGGAVFYYSSPSPPLQSKSGGSEAGHDSTNGERNDEDSEGGKEEEGEGEGRSRKISGQVMASGLALVAAAAALALRK</sequence>
<protein>
    <submittedName>
        <fullName evidence="2">Uncharacterized protein</fullName>
    </submittedName>
</protein>
<feature type="compositionally biased region" description="Polar residues" evidence="1">
    <location>
        <begin position="803"/>
        <end position="813"/>
    </location>
</feature>
<keyword evidence="3" id="KW-1185">Reference proteome</keyword>
<feature type="compositionally biased region" description="Basic and acidic residues" evidence="1">
    <location>
        <begin position="416"/>
        <end position="433"/>
    </location>
</feature>
<feature type="region of interest" description="Disordered" evidence="1">
    <location>
        <begin position="222"/>
        <end position="261"/>
    </location>
</feature>
<reference evidence="2" key="2">
    <citation type="submission" date="2017-05" db="UniProtKB">
        <authorList>
            <consortium name="EnsemblMetazoa"/>
        </authorList>
    </citation>
    <scope>IDENTIFICATION</scope>
</reference>
<accession>A0A1X7VNI5</accession>
<feature type="compositionally biased region" description="Low complexity" evidence="1">
    <location>
        <begin position="346"/>
        <end position="361"/>
    </location>
</feature>
<feature type="compositionally biased region" description="Basic and acidic residues" evidence="1">
    <location>
        <begin position="855"/>
        <end position="883"/>
    </location>
</feature>
<organism evidence="2">
    <name type="scientific">Amphimedon queenslandica</name>
    <name type="common">Sponge</name>
    <dbReference type="NCBI Taxonomy" id="400682"/>
    <lineage>
        <taxon>Eukaryota</taxon>
        <taxon>Metazoa</taxon>
        <taxon>Porifera</taxon>
        <taxon>Demospongiae</taxon>
        <taxon>Heteroscleromorpha</taxon>
        <taxon>Haplosclerida</taxon>
        <taxon>Niphatidae</taxon>
        <taxon>Amphimedon</taxon>
    </lineage>
</organism>
<evidence type="ECO:0000256" key="1">
    <source>
        <dbReference type="SAM" id="MobiDB-lite"/>
    </source>
</evidence>
<gene>
    <name evidence="2" type="primary">109589414</name>
</gene>
<dbReference type="EnsemblMetazoa" id="Aqu2.1.41632_001">
    <property type="protein sequence ID" value="Aqu2.1.41632_001"/>
    <property type="gene ID" value="Aqu2.1.41632"/>
</dbReference>
<evidence type="ECO:0000313" key="2">
    <source>
        <dbReference type="EnsemblMetazoa" id="Aqu2.1.41632_001"/>
    </source>
</evidence>
<reference evidence="3" key="1">
    <citation type="journal article" date="2010" name="Nature">
        <title>The Amphimedon queenslandica genome and the evolution of animal complexity.</title>
        <authorList>
            <person name="Srivastava M."/>
            <person name="Simakov O."/>
            <person name="Chapman J."/>
            <person name="Fahey B."/>
            <person name="Gauthier M.E."/>
            <person name="Mitros T."/>
            <person name="Richards G.S."/>
            <person name="Conaco C."/>
            <person name="Dacre M."/>
            <person name="Hellsten U."/>
            <person name="Larroux C."/>
            <person name="Putnam N.H."/>
            <person name="Stanke M."/>
            <person name="Adamska M."/>
            <person name="Darling A."/>
            <person name="Degnan S.M."/>
            <person name="Oakley T.H."/>
            <person name="Plachetzki D.C."/>
            <person name="Zhai Y."/>
            <person name="Adamski M."/>
            <person name="Calcino A."/>
            <person name="Cummins S.F."/>
            <person name="Goodstein D.M."/>
            <person name="Harris C."/>
            <person name="Jackson D.J."/>
            <person name="Leys S.P."/>
            <person name="Shu S."/>
            <person name="Woodcroft B.J."/>
            <person name="Vervoort M."/>
            <person name="Kosik K.S."/>
            <person name="Manning G."/>
            <person name="Degnan B.M."/>
            <person name="Rokhsar D.S."/>
        </authorList>
    </citation>
    <scope>NUCLEOTIDE SEQUENCE [LARGE SCALE GENOMIC DNA]</scope>
</reference>
<dbReference type="KEGG" id="aqu:109589414"/>
<proteinExistence type="predicted"/>
<dbReference type="InParanoid" id="A0A1X7VNI5"/>
<dbReference type="Proteomes" id="UP000007879">
    <property type="component" value="Unassembled WGS sequence"/>
</dbReference>
<feature type="region of interest" description="Disordered" evidence="1">
    <location>
        <begin position="339"/>
        <end position="438"/>
    </location>
</feature>
<feature type="region of interest" description="Disordered" evidence="1">
    <location>
        <begin position="771"/>
        <end position="813"/>
    </location>
</feature>
<evidence type="ECO:0000313" key="3">
    <source>
        <dbReference type="Proteomes" id="UP000007879"/>
    </source>
</evidence>
<dbReference type="AlphaFoldDB" id="A0A1X7VNI5"/>
<name>A0A1X7VNI5_AMPQE</name>
<feature type="compositionally biased region" description="Basic and acidic residues" evidence="1">
    <location>
        <begin position="229"/>
        <end position="241"/>
    </location>
</feature>
<feature type="region of interest" description="Disordered" evidence="1">
    <location>
        <begin position="825"/>
        <end position="887"/>
    </location>
</feature>
<feature type="compositionally biased region" description="Basic and acidic residues" evidence="1">
    <location>
        <begin position="373"/>
        <end position="407"/>
    </location>
</feature>
<feature type="compositionally biased region" description="Low complexity" evidence="1">
    <location>
        <begin position="785"/>
        <end position="802"/>
    </location>
</feature>